<dbReference type="InterPro" id="IPR004176">
    <property type="entry name" value="Clp_R_N"/>
</dbReference>
<dbReference type="InterPro" id="IPR036628">
    <property type="entry name" value="Clp_N_dom_sf"/>
</dbReference>
<dbReference type="AlphaFoldDB" id="A0A0J6VMV3"/>
<dbReference type="RefSeq" id="WP_053081385.1">
    <property type="nucleotide sequence ID" value="NZ_JYNX01000074.1"/>
</dbReference>
<dbReference type="Proteomes" id="UP000036176">
    <property type="component" value="Unassembled WGS sequence"/>
</dbReference>
<comment type="caution">
    <text evidence="2">The sequence shown here is derived from an EMBL/GenBank/DDBJ whole genome shotgun (WGS) entry which is preliminary data.</text>
</comment>
<evidence type="ECO:0000313" key="2">
    <source>
        <dbReference type="EMBL" id="KMO71509.1"/>
    </source>
</evidence>
<protein>
    <recommendedName>
        <fullName evidence="1">Clp R domain-containing protein</fullName>
    </recommendedName>
</protein>
<keyword evidence="3" id="KW-1185">Reference proteome</keyword>
<evidence type="ECO:0000259" key="1">
    <source>
        <dbReference type="Pfam" id="PF02861"/>
    </source>
</evidence>
<gene>
    <name evidence="2" type="ORF">MCHUDSM44219_05212</name>
</gene>
<evidence type="ECO:0000313" key="3">
    <source>
        <dbReference type="Proteomes" id="UP000036176"/>
    </source>
</evidence>
<organism evidence="2 3">
    <name type="scientific">Mycolicibacterium chubuense</name>
    <name type="common">Mycobacterium chubuense</name>
    <dbReference type="NCBI Taxonomy" id="1800"/>
    <lineage>
        <taxon>Bacteria</taxon>
        <taxon>Bacillati</taxon>
        <taxon>Actinomycetota</taxon>
        <taxon>Actinomycetes</taxon>
        <taxon>Mycobacteriales</taxon>
        <taxon>Mycobacteriaceae</taxon>
        <taxon>Mycolicibacterium</taxon>
    </lineage>
</organism>
<dbReference type="PATRIC" id="fig|1800.3.peg.5239"/>
<proteinExistence type="predicted"/>
<accession>A0A0J6VMV3</accession>
<dbReference type="EMBL" id="JYNX01000074">
    <property type="protein sequence ID" value="KMO71509.1"/>
    <property type="molecule type" value="Genomic_DNA"/>
</dbReference>
<dbReference type="SUPFAM" id="SSF81923">
    <property type="entry name" value="Double Clp-N motif"/>
    <property type="match status" value="1"/>
</dbReference>
<dbReference type="Gene3D" id="1.10.1780.10">
    <property type="entry name" value="Clp, N-terminal domain"/>
    <property type="match status" value="1"/>
</dbReference>
<name>A0A0J6VMV3_MYCCU</name>
<dbReference type="Pfam" id="PF02861">
    <property type="entry name" value="Clp_N"/>
    <property type="match status" value="1"/>
</dbReference>
<dbReference type="OrthoDB" id="3628183at2"/>
<sequence>MAGDVSAHFSDDGRAAVAAATAAARDGSAAEVTSEHLLAGVLRHADQELRELLTPFGLTADTARRRCLPGRPGDPVVDAPAFSKRVKEILRLANLTARQDDGRIGCAGIFVALMLRRDSAVMAYLRDKAEVDRLTSAARALTQR</sequence>
<feature type="domain" description="Clp R" evidence="1">
    <location>
        <begin position="9"/>
        <end position="126"/>
    </location>
</feature>
<reference evidence="2 3" key="1">
    <citation type="journal article" date="2015" name="Genome Biol. Evol.">
        <title>Characterization of Three Mycobacterium spp. with Potential Use in Bioremediation by Genome Sequencing and Comparative Genomics.</title>
        <authorList>
            <person name="Das S."/>
            <person name="Pettersson B.M."/>
            <person name="Behra P.R."/>
            <person name="Ramesh M."/>
            <person name="Dasgupta S."/>
            <person name="Bhattacharya A."/>
            <person name="Kirsebom L.A."/>
        </authorList>
    </citation>
    <scope>NUCLEOTIDE SEQUENCE [LARGE SCALE GENOMIC DNA]</scope>
    <source>
        <strain evidence="2 3">DSM 44219</strain>
    </source>
</reference>